<evidence type="ECO:0000256" key="1">
    <source>
        <dbReference type="SAM" id="Coils"/>
    </source>
</evidence>
<evidence type="ECO:0000256" key="2">
    <source>
        <dbReference type="SAM" id="MobiDB-lite"/>
    </source>
</evidence>
<dbReference type="AlphaFoldDB" id="A0AAD8FJD0"/>
<feature type="compositionally biased region" description="Basic and acidic residues" evidence="2">
    <location>
        <begin position="310"/>
        <end position="323"/>
    </location>
</feature>
<name>A0AAD8FJD0_BIOPF</name>
<dbReference type="PANTHER" id="PTHR21698:SF4">
    <property type="entry name" value="PROTEIN (PUTATIVE)-RELATED"/>
    <property type="match status" value="1"/>
</dbReference>
<proteinExistence type="predicted"/>
<reference evidence="3" key="1">
    <citation type="journal article" date="2023" name="PLoS Negl. Trop. Dis.">
        <title>A genome sequence for Biomphalaria pfeifferi, the major vector snail for the human-infecting parasite Schistosoma mansoni.</title>
        <authorList>
            <person name="Bu L."/>
            <person name="Lu L."/>
            <person name="Laidemitt M.R."/>
            <person name="Zhang S.M."/>
            <person name="Mutuku M."/>
            <person name="Mkoji G."/>
            <person name="Steinauer M."/>
            <person name="Loker E.S."/>
        </authorList>
    </citation>
    <scope>NUCLEOTIDE SEQUENCE</scope>
    <source>
        <strain evidence="3">KasaAsao</strain>
    </source>
</reference>
<feature type="compositionally biased region" description="Polar residues" evidence="2">
    <location>
        <begin position="282"/>
        <end position="295"/>
    </location>
</feature>
<organism evidence="3 4">
    <name type="scientific">Biomphalaria pfeifferi</name>
    <name type="common">Bloodfluke planorb</name>
    <name type="synonym">Freshwater snail</name>
    <dbReference type="NCBI Taxonomy" id="112525"/>
    <lineage>
        <taxon>Eukaryota</taxon>
        <taxon>Metazoa</taxon>
        <taxon>Spiralia</taxon>
        <taxon>Lophotrochozoa</taxon>
        <taxon>Mollusca</taxon>
        <taxon>Gastropoda</taxon>
        <taxon>Heterobranchia</taxon>
        <taxon>Euthyneura</taxon>
        <taxon>Panpulmonata</taxon>
        <taxon>Hygrophila</taxon>
        <taxon>Lymnaeoidea</taxon>
        <taxon>Planorbidae</taxon>
        <taxon>Biomphalaria</taxon>
    </lineage>
</organism>
<evidence type="ECO:0000313" key="4">
    <source>
        <dbReference type="Proteomes" id="UP001233172"/>
    </source>
</evidence>
<evidence type="ECO:0000313" key="3">
    <source>
        <dbReference type="EMBL" id="KAK0065616.1"/>
    </source>
</evidence>
<keyword evidence="4" id="KW-1185">Reference proteome</keyword>
<feature type="region of interest" description="Disordered" evidence="2">
    <location>
        <begin position="259"/>
        <end position="330"/>
    </location>
</feature>
<dbReference type="PANTHER" id="PTHR21698">
    <property type="entry name" value="PROTEIN (PUTATIVE)-RELATED"/>
    <property type="match status" value="1"/>
</dbReference>
<feature type="coiled-coil region" evidence="1">
    <location>
        <begin position="57"/>
        <end position="85"/>
    </location>
</feature>
<gene>
    <name evidence="3" type="ORF">Bpfe_005049</name>
</gene>
<protein>
    <submittedName>
        <fullName evidence="3">Flocculation protein FLO11</fullName>
    </submittedName>
</protein>
<dbReference type="Proteomes" id="UP001233172">
    <property type="component" value="Unassembled WGS sequence"/>
</dbReference>
<comment type="caution">
    <text evidence="3">The sequence shown here is derived from an EMBL/GenBank/DDBJ whole genome shotgun (WGS) entry which is preliminary data.</text>
</comment>
<sequence>MPRVLIAVSGHGSVRRSLCVYVNPVATFLAHSKGLGRRRTPPVVLTSSLVIFNQNTLKFEEELVNQFEEELVNQFEEELVNQFEEELVNQFGEESVNQCEEELVNQFEEESVNQFQEELVNQFGEELVNQFEEELVNQFGEELVNQFEEELVNQFGEESVNQCEEELVNQFEEESVNQFQEELVNQFGEELVNQFEEELVNQFGEELVNQFGEELINIQFNDSKIETFEYPSEEWALEKYLEEHPNESADVIFLEDMNGESAESSDDGPETPRGFGNDDGLKSNTSLSSSGNLQSYKGRFQEDFQFGSAIKEKEPEPVIKPEEPPVDPDALMLRPAEEVDTSTWSTNNSSDLLF</sequence>
<accession>A0AAD8FJD0</accession>
<dbReference type="EMBL" id="JASAOG010000013">
    <property type="protein sequence ID" value="KAK0065616.1"/>
    <property type="molecule type" value="Genomic_DNA"/>
</dbReference>
<reference evidence="3" key="2">
    <citation type="submission" date="2023-04" db="EMBL/GenBank/DDBJ databases">
        <authorList>
            <person name="Bu L."/>
            <person name="Lu L."/>
            <person name="Laidemitt M.R."/>
            <person name="Zhang S.M."/>
            <person name="Mutuku M."/>
            <person name="Mkoji G."/>
            <person name="Steinauer M."/>
            <person name="Loker E.S."/>
        </authorList>
    </citation>
    <scope>NUCLEOTIDE SEQUENCE</scope>
    <source>
        <strain evidence="3">KasaAsao</strain>
        <tissue evidence="3">Whole Snail</tissue>
    </source>
</reference>
<keyword evidence="1" id="KW-0175">Coiled coil</keyword>